<dbReference type="PANTHER" id="PTHR33281">
    <property type="entry name" value="UPF0187 PROTEIN YNEE"/>
    <property type="match status" value="1"/>
</dbReference>
<evidence type="ECO:0000256" key="6">
    <source>
        <dbReference type="ARBA" id="ARBA00023065"/>
    </source>
</evidence>
<protein>
    <submittedName>
        <fullName evidence="10">UPF0187-domain-containing protein</fullName>
    </submittedName>
</protein>
<evidence type="ECO:0000256" key="3">
    <source>
        <dbReference type="ARBA" id="ARBA00022475"/>
    </source>
</evidence>
<feature type="region of interest" description="Disordered" evidence="8">
    <location>
        <begin position="401"/>
        <end position="453"/>
    </location>
</feature>
<organism evidence="10 11">
    <name type="scientific">Decorospora gaudefroyi</name>
    <dbReference type="NCBI Taxonomy" id="184978"/>
    <lineage>
        <taxon>Eukaryota</taxon>
        <taxon>Fungi</taxon>
        <taxon>Dikarya</taxon>
        <taxon>Ascomycota</taxon>
        <taxon>Pezizomycotina</taxon>
        <taxon>Dothideomycetes</taxon>
        <taxon>Pleosporomycetidae</taxon>
        <taxon>Pleosporales</taxon>
        <taxon>Pleosporineae</taxon>
        <taxon>Pleosporaceae</taxon>
        <taxon>Decorospora</taxon>
    </lineage>
</organism>
<dbReference type="EMBL" id="ML975402">
    <property type="protein sequence ID" value="KAF1830292.1"/>
    <property type="molecule type" value="Genomic_DNA"/>
</dbReference>
<dbReference type="PANTHER" id="PTHR33281:SF19">
    <property type="entry name" value="VOLTAGE-DEPENDENT ANION CHANNEL-FORMING PROTEIN YNEE"/>
    <property type="match status" value="1"/>
</dbReference>
<feature type="transmembrane region" description="Helical" evidence="9">
    <location>
        <begin position="271"/>
        <end position="290"/>
    </location>
</feature>
<feature type="transmembrane region" description="Helical" evidence="9">
    <location>
        <begin position="64"/>
        <end position="84"/>
    </location>
</feature>
<evidence type="ECO:0000256" key="4">
    <source>
        <dbReference type="ARBA" id="ARBA00022692"/>
    </source>
</evidence>
<dbReference type="InterPro" id="IPR044669">
    <property type="entry name" value="YneE/VCCN1/2-like"/>
</dbReference>
<sequence>MTRLSREKYFIGPRDMDHHSKLPMMLRLHGSITPKLILPVLLVGIWTAAITVFSELVFDLGTDQVFITVLGFVISLGLSVRCSVAMDRYSQGRQMWGQLKIQSHIVARLIWIHVQERHHISPELGKQDLLGKLRFLNLVVAFAVALKHKLRFEPGTHHEDLKHLVGHVDTYAGAADQPDAKPPGAMRRAFQLLGIPMATPNPRRLVKQARVPLGNLPLEILSYLSAHIKIMKNNGTLEDASMYQNHSHNSLNTFDEVLCATERIQNTPLPLAFSIAISQVTWLYIVLLPFQTYHSLGWNTIPACTIAAYIILGVGYIGRELEDPFGYDVNDLPLDSFCRQIRQDIDIITSRPPNLDEDSIFLEDSMPMYPLSYMSTRVWADRSVEEIHAALAHKVGLHQPMVDRERGSASRGTDCKNKDDANASLGNNAYAETGNDTSGRRRNNTSGSARNSI</sequence>
<keyword evidence="4 9" id="KW-0812">Transmembrane</keyword>
<evidence type="ECO:0000256" key="2">
    <source>
        <dbReference type="ARBA" id="ARBA00022448"/>
    </source>
</evidence>
<dbReference type="GO" id="GO:0005254">
    <property type="term" value="F:chloride channel activity"/>
    <property type="evidence" value="ECO:0007669"/>
    <property type="project" value="InterPro"/>
</dbReference>
<name>A0A6A5K711_9PLEO</name>
<comment type="subcellular location">
    <subcellularLocation>
        <location evidence="1">Cell membrane</location>
        <topology evidence="1">Multi-pass membrane protein</topology>
    </subcellularLocation>
</comment>
<feature type="transmembrane region" description="Helical" evidence="9">
    <location>
        <begin position="36"/>
        <end position="58"/>
    </location>
</feature>
<evidence type="ECO:0000256" key="8">
    <source>
        <dbReference type="SAM" id="MobiDB-lite"/>
    </source>
</evidence>
<dbReference type="Pfam" id="PF25539">
    <property type="entry name" value="Bestrophin_2"/>
    <property type="match status" value="1"/>
</dbReference>
<keyword evidence="6" id="KW-0406">Ion transport</keyword>
<evidence type="ECO:0000256" key="1">
    <source>
        <dbReference type="ARBA" id="ARBA00004651"/>
    </source>
</evidence>
<dbReference type="AlphaFoldDB" id="A0A6A5K711"/>
<feature type="compositionally biased region" description="Basic and acidic residues" evidence="8">
    <location>
        <begin position="401"/>
        <end position="421"/>
    </location>
</feature>
<dbReference type="GO" id="GO:0005886">
    <property type="term" value="C:plasma membrane"/>
    <property type="evidence" value="ECO:0007669"/>
    <property type="project" value="UniProtKB-SubCell"/>
</dbReference>
<reference evidence="10" key="1">
    <citation type="submission" date="2020-01" db="EMBL/GenBank/DDBJ databases">
        <authorList>
            <consortium name="DOE Joint Genome Institute"/>
            <person name="Haridas S."/>
            <person name="Albert R."/>
            <person name="Binder M."/>
            <person name="Bloem J."/>
            <person name="Labutti K."/>
            <person name="Salamov A."/>
            <person name="Andreopoulos B."/>
            <person name="Baker S.E."/>
            <person name="Barry K."/>
            <person name="Bills G."/>
            <person name="Bluhm B.H."/>
            <person name="Cannon C."/>
            <person name="Castanera R."/>
            <person name="Culley D.E."/>
            <person name="Daum C."/>
            <person name="Ezra D."/>
            <person name="Gonzalez J.B."/>
            <person name="Henrissat B."/>
            <person name="Kuo A."/>
            <person name="Liang C."/>
            <person name="Lipzen A."/>
            <person name="Lutzoni F."/>
            <person name="Magnuson J."/>
            <person name="Mondo S."/>
            <person name="Nolan M."/>
            <person name="Ohm R."/>
            <person name="Pangilinan J."/>
            <person name="Park H.-J."/>
            <person name="Ramirez L."/>
            <person name="Alfaro M."/>
            <person name="Sun H."/>
            <person name="Tritt A."/>
            <person name="Yoshinaga Y."/>
            <person name="Zwiers L.-H."/>
            <person name="Turgeon B.G."/>
            <person name="Goodwin S.B."/>
            <person name="Spatafora J.W."/>
            <person name="Crous P.W."/>
            <person name="Grigoriev I.V."/>
        </authorList>
    </citation>
    <scope>NUCLEOTIDE SEQUENCE</scope>
    <source>
        <strain evidence="10">P77</strain>
    </source>
</reference>
<feature type="transmembrane region" description="Helical" evidence="9">
    <location>
        <begin position="296"/>
        <end position="317"/>
    </location>
</feature>
<evidence type="ECO:0000256" key="9">
    <source>
        <dbReference type="SAM" id="Phobius"/>
    </source>
</evidence>
<keyword evidence="5 9" id="KW-1133">Transmembrane helix</keyword>
<keyword evidence="7 9" id="KW-0472">Membrane</keyword>
<dbReference type="Proteomes" id="UP000800040">
    <property type="component" value="Unassembled WGS sequence"/>
</dbReference>
<gene>
    <name evidence="10" type="ORF">BDW02DRAFT_609123</name>
</gene>
<accession>A0A6A5K711</accession>
<feature type="compositionally biased region" description="Polar residues" evidence="8">
    <location>
        <begin position="444"/>
        <end position="453"/>
    </location>
</feature>
<keyword evidence="2" id="KW-0813">Transport</keyword>
<evidence type="ECO:0000313" key="11">
    <source>
        <dbReference type="Proteomes" id="UP000800040"/>
    </source>
</evidence>
<dbReference type="OrthoDB" id="1368at2759"/>
<keyword evidence="3" id="KW-1003">Cell membrane</keyword>
<evidence type="ECO:0000256" key="7">
    <source>
        <dbReference type="ARBA" id="ARBA00023136"/>
    </source>
</evidence>
<evidence type="ECO:0000256" key="5">
    <source>
        <dbReference type="ARBA" id="ARBA00022989"/>
    </source>
</evidence>
<evidence type="ECO:0000313" key="10">
    <source>
        <dbReference type="EMBL" id="KAF1830292.1"/>
    </source>
</evidence>
<proteinExistence type="predicted"/>
<keyword evidence="11" id="KW-1185">Reference proteome</keyword>